<dbReference type="Gramene" id="KFK33118">
    <property type="protein sequence ID" value="KFK33118"/>
    <property type="gene ID" value="AALP_AA6G333300"/>
</dbReference>
<sequence>MKFHDDELLLCCYISSSYIWSEVIQPPEPATFSGLPAGALWNLSKRINGSLLTNSNLDIGGTY</sequence>
<name>A0A087GTB6_ARAAL</name>
<evidence type="ECO:0000313" key="1">
    <source>
        <dbReference type="EMBL" id="KFK33118.1"/>
    </source>
</evidence>
<accession>A0A087GTB6</accession>
<dbReference type="EMBL" id="CM002874">
    <property type="protein sequence ID" value="KFK33118.1"/>
    <property type="molecule type" value="Genomic_DNA"/>
</dbReference>
<reference evidence="2" key="1">
    <citation type="journal article" date="2015" name="Nat. Plants">
        <title>Genome expansion of Arabis alpina linked with retrotransposition and reduced symmetric DNA methylation.</title>
        <authorList>
            <person name="Willing E.M."/>
            <person name="Rawat V."/>
            <person name="Mandakova T."/>
            <person name="Maumus F."/>
            <person name="James G.V."/>
            <person name="Nordstroem K.J."/>
            <person name="Becker C."/>
            <person name="Warthmann N."/>
            <person name="Chica C."/>
            <person name="Szarzynska B."/>
            <person name="Zytnicki M."/>
            <person name="Albani M.C."/>
            <person name="Kiefer C."/>
            <person name="Bergonzi S."/>
            <person name="Castaings L."/>
            <person name="Mateos J.L."/>
            <person name="Berns M.C."/>
            <person name="Bujdoso N."/>
            <person name="Piofczyk T."/>
            <person name="de Lorenzo L."/>
            <person name="Barrero-Sicilia C."/>
            <person name="Mateos I."/>
            <person name="Piednoel M."/>
            <person name="Hagmann J."/>
            <person name="Chen-Min-Tao R."/>
            <person name="Iglesias-Fernandez R."/>
            <person name="Schuster S.C."/>
            <person name="Alonso-Blanco C."/>
            <person name="Roudier F."/>
            <person name="Carbonero P."/>
            <person name="Paz-Ares J."/>
            <person name="Davis S.J."/>
            <person name="Pecinka A."/>
            <person name="Quesneville H."/>
            <person name="Colot V."/>
            <person name="Lysak M.A."/>
            <person name="Weigel D."/>
            <person name="Coupland G."/>
            <person name="Schneeberger K."/>
        </authorList>
    </citation>
    <scope>NUCLEOTIDE SEQUENCE [LARGE SCALE GENOMIC DNA]</scope>
    <source>
        <strain evidence="2">cv. Pajares</strain>
    </source>
</reference>
<gene>
    <name evidence="1" type="ordered locus">AALP_Aa6g333300</name>
</gene>
<dbReference type="AlphaFoldDB" id="A0A087GTB6"/>
<keyword evidence="2" id="KW-1185">Reference proteome</keyword>
<dbReference type="Proteomes" id="UP000029120">
    <property type="component" value="Chromosome 6"/>
</dbReference>
<evidence type="ECO:0000313" key="2">
    <source>
        <dbReference type="Proteomes" id="UP000029120"/>
    </source>
</evidence>
<protein>
    <submittedName>
        <fullName evidence="1">Uncharacterized protein</fullName>
    </submittedName>
</protein>
<organism evidence="1 2">
    <name type="scientific">Arabis alpina</name>
    <name type="common">Alpine rock-cress</name>
    <dbReference type="NCBI Taxonomy" id="50452"/>
    <lineage>
        <taxon>Eukaryota</taxon>
        <taxon>Viridiplantae</taxon>
        <taxon>Streptophyta</taxon>
        <taxon>Embryophyta</taxon>
        <taxon>Tracheophyta</taxon>
        <taxon>Spermatophyta</taxon>
        <taxon>Magnoliopsida</taxon>
        <taxon>eudicotyledons</taxon>
        <taxon>Gunneridae</taxon>
        <taxon>Pentapetalae</taxon>
        <taxon>rosids</taxon>
        <taxon>malvids</taxon>
        <taxon>Brassicales</taxon>
        <taxon>Brassicaceae</taxon>
        <taxon>Arabideae</taxon>
        <taxon>Arabis</taxon>
    </lineage>
</organism>
<proteinExistence type="predicted"/>